<evidence type="ECO:0008006" key="5">
    <source>
        <dbReference type="Google" id="ProtNLM"/>
    </source>
</evidence>
<keyword evidence="4" id="KW-1185">Reference proteome</keyword>
<name>A0A319FJM3_ASPSB</name>
<evidence type="ECO:0000313" key="3">
    <source>
        <dbReference type="EMBL" id="PYI08003.1"/>
    </source>
</evidence>
<dbReference type="Proteomes" id="UP000248423">
    <property type="component" value="Unassembled WGS sequence"/>
</dbReference>
<feature type="chain" id="PRO_5016374159" description="Hydrophobin" evidence="2">
    <location>
        <begin position="25"/>
        <end position="124"/>
    </location>
</feature>
<proteinExistence type="predicted"/>
<dbReference type="AlphaFoldDB" id="A0A319FJM3"/>
<gene>
    <name evidence="3" type="ORF">BO78DRAFT_442575</name>
</gene>
<evidence type="ECO:0000313" key="4">
    <source>
        <dbReference type="Proteomes" id="UP000248423"/>
    </source>
</evidence>
<dbReference type="VEuPathDB" id="FungiDB:BO78DRAFT_442575"/>
<feature type="non-terminal residue" evidence="3">
    <location>
        <position position="124"/>
    </location>
</feature>
<accession>A0A319FJM3</accession>
<reference evidence="3 4" key="1">
    <citation type="submission" date="2018-02" db="EMBL/GenBank/DDBJ databases">
        <title>The genomes of Aspergillus section Nigri reveals drivers in fungal speciation.</title>
        <authorList>
            <consortium name="DOE Joint Genome Institute"/>
            <person name="Vesth T.C."/>
            <person name="Nybo J."/>
            <person name="Theobald S."/>
            <person name="Brandl J."/>
            <person name="Frisvad J.C."/>
            <person name="Nielsen K.F."/>
            <person name="Lyhne E.K."/>
            <person name="Kogle M.E."/>
            <person name="Kuo A."/>
            <person name="Riley R."/>
            <person name="Clum A."/>
            <person name="Nolan M."/>
            <person name="Lipzen A."/>
            <person name="Salamov A."/>
            <person name="Henrissat B."/>
            <person name="Wiebenga A."/>
            <person name="De vries R.P."/>
            <person name="Grigoriev I.V."/>
            <person name="Mortensen U.H."/>
            <person name="Andersen M.R."/>
            <person name="Baker S.E."/>
        </authorList>
    </citation>
    <scope>NUCLEOTIDE SEQUENCE [LARGE SCALE GENOMIC DNA]</scope>
    <source>
        <strain evidence="3 4">CBS 121057</strain>
    </source>
</reference>
<feature type="region of interest" description="Disordered" evidence="1">
    <location>
        <begin position="22"/>
        <end position="56"/>
    </location>
</feature>
<evidence type="ECO:0000256" key="2">
    <source>
        <dbReference type="SAM" id="SignalP"/>
    </source>
</evidence>
<sequence length="124" mass="12910">MPQNLLSIPILLLTTLTLTPGTTSIPLSNTDSSPSSPSNSNSNTNAAPSQTSTLNTPEALESAISKIIVQETLTDYNNNTCPPSHRSKQCCESIDNIADQVTDGLGAVVPWVSGIDVSSVLGLD</sequence>
<dbReference type="EMBL" id="KZ826338">
    <property type="protein sequence ID" value="PYI08003.1"/>
    <property type="molecule type" value="Genomic_DNA"/>
</dbReference>
<protein>
    <recommendedName>
        <fullName evidence="5">Hydrophobin</fullName>
    </recommendedName>
</protein>
<dbReference type="OrthoDB" id="4292214at2759"/>
<keyword evidence="2" id="KW-0732">Signal</keyword>
<feature type="compositionally biased region" description="Low complexity" evidence="1">
    <location>
        <begin position="22"/>
        <end position="53"/>
    </location>
</feature>
<feature type="signal peptide" evidence="2">
    <location>
        <begin position="1"/>
        <end position="24"/>
    </location>
</feature>
<organism evidence="3 4">
    <name type="scientific">Aspergillus sclerotiicarbonarius (strain CBS 121057 / IBT 28362)</name>
    <dbReference type="NCBI Taxonomy" id="1448318"/>
    <lineage>
        <taxon>Eukaryota</taxon>
        <taxon>Fungi</taxon>
        <taxon>Dikarya</taxon>
        <taxon>Ascomycota</taxon>
        <taxon>Pezizomycotina</taxon>
        <taxon>Eurotiomycetes</taxon>
        <taxon>Eurotiomycetidae</taxon>
        <taxon>Eurotiales</taxon>
        <taxon>Aspergillaceae</taxon>
        <taxon>Aspergillus</taxon>
        <taxon>Aspergillus subgen. Circumdati</taxon>
    </lineage>
</organism>
<evidence type="ECO:0000256" key="1">
    <source>
        <dbReference type="SAM" id="MobiDB-lite"/>
    </source>
</evidence>